<dbReference type="InterPro" id="IPR013096">
    <property type="entry name" value="Cupin_2"/>
</dbReference>
<dbReference type="Pfam" id="PF07883">
    <property type="entry name" value="Cupin_2"/>
    <property type="match status" value="1"/>
</dbReference>
<accession>A0ABM5UVQ8</accession>
<dbReference type="PANTHER" id="PTHR38599">
    <property type="entry name" value="CUPIN DOMAIN PROTEIN (AFU_ORTHOLOGUE AFUA_3G13620)"/>
    <property type="match status" value="1"/>
</dbReference>
<protein>
    <submittedName>
        <fullName evidence="3">Cupin</fullName>
    </submittedName>
</protein>
<sequence>MNTRLRISARIPFLLGALLPLPLSAAVAADGKPPATRETRVIERVAIPGTDQQMGLGIAEFPPHAEKPRHKAIGPEVCYVLEGEIFLEVDGKPTQHIRPSGSFQIPANVVHITRAGPAGAKVIASWAGVPGKTFNIPVPKN</sequence>
<keyword evidence="1" id="KW-0732">Signal</keyword>
<feature type="signal peptide" evidence="1">
    <location>
        <begin position="1"/>
        <end position="28"/>
    </location>
</feature>
<dbReference type="InterPro" id="IPR014710">
    <property type="entry name" value="RmlC-like_jellyroll"/>
</dbReference>
<proteinExistence type="predicted"/>
<dbReference type="EMBL" id="CP011409">
    <property type="protein sequence ID" value="AKZ61281.1"/>
    <property type="molecule type" value="Genomic_DNA"/>
</dbReference>
<dbReference type="SUPFAM" id="SSF51182">
    <property type="entry name" value="RmlC-like cupins"/>
    <property type="match status" value="1"/>
</dbReference>
<feature type="domain" description="Cupin type-2" evidence="2">
    <location>
        <begin position="58"/>
        <end position="114"/>
    </location>
</feature>
<evidence type="ECO:0000313" key="3">
    <source>
        <dbReference type="EMBL" id="AKZ61281.1"/>
    </source>
</evidence>
<evidence type="ECO:0000313" key="4">
    <source>
        <dbReference type="Proteomes" id="UP000063429"/>
    </source>
</evidence>
<feature type="chain" id="PRO_5045316365" evidence="1">
    <location>
        <begin position="29"/>
        <end position="141"/>
    </location>
</feature>
<dbReference type="RefSeq" id="WP_053194696.1">
    <property type="nucleotide sequence ID" value="NZ_CP011409.1"/>
</dbReference>
<evidence type="ECO:0000256" key="1">
    <source>
        <dbReference type="SAM" id="SignalP"/>
    </source>
</evidence>
<organism evidence="3 4">
    <name type="scientific">Herbaspirillum hiltneri N3</name>
    <dbReference type="NCBI Taxonomy" id="1262470"/>
    <lineage>
        <taxon>Bacteria</taxon>
        <taxon>Pseudomonadati</taxon>
        <taxon>Pseudomonadota</taxon>
        <taxon>Betaproteobacteria</taxon>
        <taxon>Burkholderiales</taxon>
        <taxon>Oxalobacteraceae</taxon>
        <taxon>Herbaspirillum</taxon>
    </lineage>
</organism>
<dbReference type="Gene3D" id="2.60.120.10">
    <property type="entry name" value="Jelly Rolls"/>
    <property type="match status" value="1"/>
</dbReference>
<name>A0ABM5UVQ8_9BURK</name>
<reference evidence="4" key="1">
    <citation type="journal article" date="2015" name="Genome Announc.">
        <title>Complete Genome Sequence of Herbaspirillum hiltneri N3 (DSM 17495), Isolated from Surface-Sterilized Wheat Roots.</title>
        <authorList>
            <person name="Guizelini D."/>
            <person name="Saizaki P.M."/>
            <person name="Coimbra N.A."/>
            <person name="Weiss V.A."/>
            <person name="Faoro H."/>
            <person name="Sfeir M.Z."/>
            <person name="Baura V.A."/>
            <person name="Monteiro R.A."/>
            <person name="Chubatsu L.S."/>
            <person name="Souza E.M."/>
            <person name="Cruz L.M."/>
            <person name="Pedrosa F.O."/>
            <person name="Raittz R.T."/>
            <person name="Marchaukoski J.N."/>
            <person name="Steffens M.B."/>
        </authorList>
    </citation>
    <scope>NUCLEOTIDE SEQUENCE [LARGE SCALE GENOMIC DNA]</scope>
    <source>
        <strain evidence="4">N3</strain>
    </source>
</reference>
<dbReference type="PANTHER" id="PTHR38599:SF1">
    <property type="entry name" value="CUPIN DOMAIN PROTEIN (AFU_ORTHOLOGUE AFUA_3G13620)"/>
    <property type="match status" value="1"/>
</dbReference>
<evidence type="ECO:0000259" key="2">
    <source>
        <dbReference type="Pfam" id="PF07883"/>
    </source>
</evidence>
<dbReference type="InterPro" id="IPR011051">
    <property type="entry name" value="RmlC_Cupin_sf"/>
</dbReference>
<gene>
    <name evidence="3" type="ORF">F506_00125</name>
</gene>
<dbReference type="Proteomes" id="UP000063429">
    <property type="component" value="Chromosome"/>
</dbReference>
<keyword evidence="4" id="KW-1185">Reference proteome</keyword>